<keyword evidence="2" id="KW-1185">Reference proteome</keyword>
<sequence>MALFVRSVLRLLLDRRPQNMSLSDVDFSGFSCVLAETERV</sequence>
<dbReference type="EMBL" id="CP038908">
    <property type="protein sequence ID" value="QGO04939.1"/>
    <property type="molecule type" value="Genomic_DNA"/>
</dbReference>
<dbReference type="Proteomes" id="UP000422232">
    <property type="component" value="Chromosome"/>
</dbReference>
<organism evidence="1 2">
    <name type="scientific">Piscirickettsia salmonis</name>
    <dbReference type="NCBI Taxonomy" id="1238"/>
    <lineage>
        <taxon>Bacteria</taxon>
        <taxon>Pseudomonadati</taxon>
        <taxon>Pseudomonadota</taxon>
        <taxon>Gammaproteobacteria</taxon>
        <taxon>Thiotrichales</taxon>
        <taxon>Piscirickettsiaceae</taxon>
        <taxon>Piscirickettsia</taxon>
    </lineage>
</organism>
<evidence type="ECO:0000313" key="2">
    <source>
        <dbReference type="Proteomes" id="UP000422232"/>
    </source>
</evidence>
<protein>
    <submittedName>
        <fullName evidence="1">Uncharacterized protein</fullName>
    </submittedName>
</protein>
<gene>
    <name evidence="1" type="ORF">Psal009_00818</name>
</gene>
<reference evidence="1 2" key="1">
    <citation type="submission" date="2019-04" db="EMBL/GenBank/DDBJ databases">
        <title>Complete genome sequencing of Piscirickettsia salmonis strain Psal-009.</title>
        <authorList>
            <person name="Schober I."/>
            <person name="Bunk B."/>
            <person name="Sproer C."/>
            <person name="Carril G.P."/>
            <person name="Riedel T."/>
            <person name="Flores-Herrera P.A."/>
            <person name="Nourdin-Galindo G."/>
            <person name="Marshall S.H."/>
            <person name="Overmann J."/>
        </authorList>
    </citation>
    <scope>NUCLEOTIDE SEQUENCE [LARGE SCALE GENOMIC DNA]</scope>
    <source>
        <strain evidence="1 2">Psal-009</strain>
    </source>
</reference>
<proteinExistence type="predicted"/>
<dbReference type="AlphaFoldDB" id="A0A9Q6LJG8"/>
<name>A0A9Q6LJG8_PISSA</name>
<evidence type="ECO:0000313" key="1">
    <source>
        <dbReference type="EMBL" id="QGO04939.1"/>
    </source>
</evidence>
<accession>A0A9Q6LJG8</accession>